<dbReference type="Gene3D" id="1.20.1280.50">
    <property type="match status" value="1"/>
</dbReference>
<name>A0A165ZFH5_EXIGL</name>
<dbReference type="InterPro" id="IPR036047">
    <property type="entry name" value="F-box-like_dom_sf"/>
</dbReference>
<dbReference type="InterPro" id="IPR001810">
    <property type="entry name" value="F-box_dom"/>
</dbReference>
<organism evidence="2 3">
    <name type="scientific">Exidia glandulosa HHB12029</name>
    <dbReference type="NCBI Taxonomy" id="1314781"/>
    <lineage>
        <taxon>Eukaryota</taxon>
        <taxon>Fungi</taxon>
        <taxon>Dikarya</taxon>
        <taxon>Basidiomycota</taxon>
        <taxon>Agaricomycotina</taxon>
        <taxon>Agaricomycetes</taxon>
        <taxon>Auriculariales</taxon>
        <taxon>Exidiaceae</taxon>
        <taxon>Exidia</taxon>
    </lineage>
</organism>
<accession>A0A165ZFH5</accession>
<dbReference type="SUPFAM" id="SSF81383">
    <property type="entry name" value="F-box domain"/>
    <property type="match status" value="1"/>
</dbReference>
<proteinExistence type="predicted"/>
<dbReference type="Proteomes" id="UP000077266">
    <property type="component" value="Unassembled WGS sequence"/>
</dbReference>
<sequence length="523" mass="58623">MTGHAATSGPFALPAELLCAILAYLPLTSRIAATHVCWTWRKVALQAAADLWAQIYWGLSELSSPSALAARLARAGGAPIDLYLNLTPRQLLAVIDIVAPYIGQLRYLRIRLGRFSTGAAGPGIPVNFSGETAPLLSLLTRSPAPMLEFLHVSVVNDSLILFMLILNKPLFQNVTPNLAFVNLDGIIYIRSDARHPTVSILRLGSRKLDLPRHLGQLLVPFPGLEVLDIRSGRYGTLSGSMPTMPAKLRALVLRSMTSQPLPPQILALIPHQGIKQVEYILEGDLNQMLVHPFPTSAESVLVQDLSRAVETYVDFRPTDREREDWDDDNLDDFVRGIFTEVIVVDDLGAKRVFNAPHMLFVPDFLNHLHVLSITDRALYIWYQHRRRGQLRARFDTLRLINVYLLDKVADYATDATSHSLFFLPPPYPFVFDAPVLETTSLTTHEEITVAPEMVCDFLVYFLGRTTEQPLELLELRNVRILEHCVHEVARLTLFAPSIIYYGEGLAWEKDVAHLASEVDIDFR</sequence>
<protein>
    <recommendedName>
        <fullName evidence="1">F-box domain-containing protein</fullName>
    </recommendedName>
</protein>
<dbReference type="AlphaFoldDB" id="A0A165ZFH5"/>
<dbReference type="OrthoDB" id="3185626at2759"/>
<dbReference type="PROSITE" id="PS50181">
    <property type="entry name" value="FBOX"/>
    <property type="match status" value="1"/>
</dbReference>
<keyword evidence="3" id="KW-1185">Reference proteome</keyword>
<feature type="domain" description="F-box" evidence="1">
    <location>
        <begin position="7"/>
        <end position="55"/>
    </location>
</feature>
<dbReference type="Pfam" id="PF12937">
    <property type="entry name" value="F-box-like"/>
    <property type="match status" value="1"/>
</dbReference>
<evidence type="ECO:0000259" key="1">
    <source>
        <dbReference type="PROSITE" id="PS50181"/>
    </source>
</evidence>
<evidence type="ECO:0000313" key="3">
    <source>
        <dbReference type="Proteomes" id="UP000077266"/>
    </source>
</evidence>
<dbReference type="EMBL" id="KV426338">
    <property type="protein sequence ID" value="KZV82229.1"/>
    <property type="molecule type" value="Genomic_DNA"/>
</dbReference>
<evidence type="ECO:0000313" key="2">
    <source>
        <dbReference type="EMBL" id="KZV82229.1"/>
    </source>
</evidence>
<gene>
    <name evidence="2" type="ORF">EXIGLDRAFT_351694</name>
</gene>
<reference evidence="2 3" key="1">
    <citation type="journal article" date="2016" name="Mol. Biol. Evol.">
        <title>Comparative Genomics of Early-Diverging Mushroom-Forming Fungi Provides Insights into the Origins of Lignocellulose Decay Capabilities.</title>
        <authorList>
            <person name="Nagy L.G."/>
            <person name="Riley R."/>
            <person name="Tritt A."/>
            <person name="Adam C."/>
            <person name="Daum C."/>
            <person name="Floudas D."/>
            <person name="Sun H."/>
            <person name="Yadav J.S."/>
            <person name="Pangilinan J."/>
            <person name="Larsson K.H."/>
            <person name="Matsuura K."/>
            <person name="Barry K."/>
            <person name="Labutti K."/>
            <person name="Kuo R."/>
            <person name="Ohm R.A."/>
            <person name="Bhattacharya S.S."/>
            <person name="Shirouzu T."/>
            <person name="Yoshinaga Y."/>
            <person name="Martin F.M."/>
            <person name="Grigoriev I.V."/>
            <person name="Hibbett D.S."/>
        </authorList>
    </citation>
    <scope>NUCLEOTIDE SEQUENCE [LARGE SCALE GENOMIC DNA]</scope>
    <source>
        <strain evidence="2 3">HHB12029</strain>
    </source>
</reference>
<dbReference type="InParanoid" id="A0A165ZFH5"/>